<protein>
    <submittedName>
        <fullName evidence="1">Uncharacterized protein</fullName>
    </submittedName>
</protein>
<reference evidence="1" key="1">
    <citation type="submission" date="2023-04" db="EMBL/GenBank/DDBJ databases">
        <title>Draft Genome sequencing of Naganishia species isolated from polar environments using Oxford Nanopore Technology.</title>
        <authorList>
            <person name="Leo P."/>
            <person name="Venkateswaran K."/>
        </authorList>
    </citation>
    <scope>NUCLEOTIDE SEQUENCE</scope>
    <source>
        <strain evidence="1">MNA-CCFEE 5425</strain>
    </source>
</reference>
<comment type="caution">
    <text evidence="1">The sequence shown here is derived from an EMBL/GenBank/DDBJ whole genome shotgun (WGS) entry which is preliminary data.</text>
</comment>
<gene>
    <name evidence="1" type="ORF">QFC22_005789</name>
</gene>
<proteinExistence type="predicted"/>
<keyword evidence="2" id="KW-1185">Reference proteome</keyword>
<accession>A0ACC2WSE4</accession>
<evidence type="ECO:0000313" key="2">
    <source>
        <dbReference type="Proteomes" id="UP001243375"/>
    </source>
</evidence>
<organism evidence="1 2">
    <name type="scientific">Naganishia vaughanmartiniae</name>
    <dbReference type="NCBI Taxonomy" id="1424756"/>
    <lineage>
        <taxon>Eukaryota</taxon>
        <taxon>Fungi</taxon>
        <taxon>Dikarya</taxon>
        <taxon>Basidiomycota</taxon>
        <taxon>Agaricomycotina</taxon>
        <taxon>Tremellomycetes</taxon>
        <taxon>Filobasidiales</taxon>
        <taxon>Filobasidiaceae</taxon>
        <taxon>Naganishia</taxon>
    </lineage>
</organism>
<dbReference type="Proteomes" id="UP001243375">
    <property type="component" value="Unassembled WGS sequence"/>
</dbReference>
<name>A0ACC2WSE4_9TREE</name>
<evidence type="ECO:0000313" key="1">
    <source>
        <dbReference type="EMBL" id="KAJ9114336.1"/>
    </source>
</evidence>
<sequence>MSERLIDEETSTAYAAYIRSIGSPAAPLNTRNLVSRELSVAGRPPAGGASTTLQSSSAETHAQSDLGEGTNDSTLAKRDARQSMTAVSISSAISKSGNAEASGSAFTPSNTDASSCIDTLNHHREGSDRGRGGPGGYRGRSMRSGGLMPTRFLERDVAAESRAFLASGDARGERRRGKHNGGLRGLGRTAQGRFTSLDNAPSVDSPSDHLAPPPRHPLQAVPSSAIATQAVKRTISDVSVSVILDETPFSKKSKAAKTSKEMREVRRVKDASSAQIGPSEEVTQSTDADIVNNFELPSSGRLMSVSSSSGLISTPSTFAFSSPAGPPSPVSSFAVKRALPRSSKYSSLLLKDIERASTPCNVLPLAVKPSPVATASASGLGPPEEREKLPTAIKVNNTISEERMPGRYPAPDRKPAMNDTTSLHYKQDTSDSNQPDANPLTADAFISPVRSLLGEDTNLQTNNVDSKLDLILKGQQMLLERQQAIEDNVQAIRGEVEQLKALLRAATG</sequence>
<dbReference type="EMBL" id="JASBWU010000019">
    <property type="protein sequence ID" value="KAJ9114336.1"/>
    <property type="molecule type" value="Genomic_DNA"/>
</dbReference>